<keyword evidence="2" id="KW-1185">Reference proteome</keyword>
<dbReference type="AlphaFoldDB" id="A0A7J8XMI6"/>
<evidence type="ECO:0000313" key="1">
    <source>
        <dbReference type="EMBL" id="MBA0688508.1"/>
    </source>
</evidence>
<protein>
    <submittedName>
        <fullName evidence="1">Uncharacterized protein</fullName>
    </submittedName>
</protein>
<proteinExistence type="predicted"/>
<accession>A0A7J8XMI6</accession>
<dbReference type="EMBL" id="JABFAA010000008">
    <property type="protein sequence ID" value="MBA0688508.1"/>
    <property type="molecule type" value="Genomic_DNA"/>
</dbReference>
<feature type="non-terminal residue" evidence="1">
    <location>
        <position position="18"/>
    </location>
</feature>
<organism evidence="1 2">
    <name type="scientific">Gossypium aridum</name>
    <name type="common">American cotton</name>
    <name type="synonym">Erioxylum aridum</name>
    <dbReference type="NCBI Taxonomy" id="34290"/>
    <lineage>
        <taxon>Eukaryota</taxon>
        <taxon>Viridiplantae</taxon>
        <taxon>Streptophyta</taxon>
        <taxon>Embryophyta</taxon>
        <taxon>Tracheophyta</taxon>
        <taxon>Spermatophyta</taxon>
        <taxon>Magnoliopsida</taxon>
        <taxon>eudicotyledons</taxon>
        <taxon>Gunneridae</taxon>
        <taxon>Pentapetalae</taxon>
        <taxon>rosids</taxon>
        <taxon>malvids</taxon>
        <taxon>Malvales</taxon>
        <taxon>Malvaceae</taxon>
        <taxon>Malvoideae</taxon>
        <taxon>Gossypium</taxon>
    </lineage>
</organism>
<evidence type="ECO:0000313" key="2">
    <source>
        <dbReference type="Proteomes" id="UP000593577"/>
    </source>
</evidence>
<dbReference type="Proteomes" id="UP000593577">
    <property type="component" value="Unassembled WGS sequence"/>
</dbReference>
<gene>
    <name evidence="1" type="ORF">Goari_006289</name>
</gene>
<comment type="caution">
    <text evidence="1">The sequence shown here is derived from an EMBL/GenBank/DDBJ whole genome shotgun (WGS) entry which is preliminary data.</text>
</comment>
<reference evidence="1 2" key="1">
    <citation type="journal article" date="2019" name="Genome Biol. Evol.">
        <title>Insights into the evolution of the New World diploid cottons (Gossypium, subgenus Houzingenia) based on genome sequencing.</title>
        <authorList>
            <person name="Grover C.E."/>
            <person name="Arick M.A. 2nd"/>
            <person name="Thrash A."/>
            <person name="Conover J.L."/>
            <person name="Sanders W.S."/>
            <person name="Peterson D.G."/>
            <person name="Frelichowski J.E."/>
            <person name="Scheffler J.A."/>
            <person name="Scheffler B.E."/>
            <person name="Wendel J.F."/>
        </authorList>
    </citation>
    <scope>NUCLEOTIDE SEQUENCE [LARGE SCALE GENOMIC DNA]</scope>
    <source>
        <strain evidence="1">185</strain>
        <tissue evidence="1">Leaf</tissue>
    </source>
</reference>
<name>A0A7J8XMI6_GOSAI</name>
<sequence>MRAKNQFVCMAKKVKEQL</sequence>